<evidence type="ECO:0000256" key="3">
    <source>
        <dbReference type="ARBA" id="ARBA00022989"/>
    </source>
</evidence>
<keyword evidence="3 5" id="KW-1133">Transmembrane helix</keyword>
<proteinExistence type="predicted"/>
<accession>A0A0Q9Y338</accession>
<dbReference type="STRING" id="217031.ABB05_17080"/>
<evidence type="ECO:0000256" key="2">
    <source>
        <dbReference type="ARBA" id="ARBA00022692"/>
    </source>
</evidence>
<dbReference type="Pfam" id="PF02674">
    <property type="entry name" value="Colicin_V"/>
    <property type="match status" value="1"/>
</dbReference>
<organism evidence="6 8">
    <name type="scientific">Lederbergia galactosidilytica</name>
    <dbReference type="NCBI Taxonomy" id="217031"/>
    <lineage>
        <taxon>Bacteria</taxon>
        <taxon>Bacillati</taxon>
        <taxon>Bacillota</taxon>
        <taxon>Bacilli</taxon>
        <taxon>Bacillales</taxon>
        <taxon>Bacillaceae</taxon>
        <taxon>Lederbergia</taxon>
    </lineage>
</organism>
<dbReference type="GO" id="GO:0009403">
    <property type="term" value="P:toxin biosynthetic process"/>
    <property type="evidence" value="ECO:0007669"/>
    <property type="project" value="InterPro"/>
</dbReference>
<protein>
    <submittedName>
        <fullName evidence="6">Membrane protein</fullName>
    </submittedName>
</protein>
<dbReference type="InterPro" id="IPR003825">
    <property type="entry name" value="Colicin-V_CvpA"/>
</dbReference>
<dbReference type="GO" id="GO:0016020">
    <property type="term" value="C:membrane"/>
    <property type="evidence" value="ECO:0007669"/>
    <property type="project" value="UniProtKB-SubCell"/>
</dbReference>
<sequence>MLDLALIVLLLLGFFIGVKRGFILQLIHMIGFVVSFVVAYVYYDTVAPKLRLWIPYPDLGAENSFQMFLDGANFDEAFYRAIAFVLIFIATRIILGIIGSALDIVASLPVIRWLNIIAGGALGTIEMYLFIFILLYIAALVPTASIQTALADSILSDLVLNHTPYFSAEIKKWWIDFVQN</sequence>
<dbReference type="Proteomes" id="UP000077881">
    <property type="component" value="Unassembled WGS sequence"/>
</dbReference>
<name>A0A0Q9Y338_9BACI</name>
<evidence type="ECO:0000256" key="1">
    <source>
        <dbReference type="ARBA" id="ARBA00004141"/>
    </source>
</evidence>
<dbReference type="RefSeq" id="WP_057985089.1">
    <property type="nucleotide sequence ID" value="NZ_JAGGKH010000007.1"/>
</dbReference>
<feature type="transmembrane region" description="Helical" evidence="5">
    <location>
        <begin position="27"/>
        <end position="43"/>
    </location>
</feature>
<evidence type="ECO:0000313" key="6">
    <source>
        <dbReference type="EMBL" id="KRG11490.1"/>
    </source>
</evidence>
<dbReference type="OrthoDB" id="1809613at2"/>
<evidence type="ECO:0000256" key="4">
    <source>
        <dbReference type="ARBA" id="ARBA00023136"/>
    </source>
</evidence>
<comment type="subcellular location">
    <subcellularLocation>
        <location evidence="1">Membrane</location>
        <topology evidence="1">Multi-pass membrane protein</topology>
    </subcellularLocation>
</comment>
<dbReference type="PANTHER" id="PTHR37306:SF1">
    <property type="entry name" value="COLICIN V PRODUCTION PROTEIN"/>
    <property type="match status" value="1"/>
</dbReference>
<dbReference type="PANTHER" id="PTHR37306">
    <property type="entry name" value="COLICIN V PRODUCTION PROTEIN"/>
    <property type="match status" value="1"/>
</dbReference>
<reference evidence="6 8" key="2">
    <citation type="submission" date="2015-06" db="EMBL/GenBank/DDBJ databases">
        <title>Genome sequencing project of Bacillus galactosidilyticus PL133.</title>
        <authorList>
            <person name="Gaiero J."/>
            <person name="Nicol R."/>
            <person name="Habash M."/>
        </authorList>
    </citation>
    <scope>NUCLEOTIDE SEQUENCE [LARGE SCALE GENOMIC DNA]</scope>
    <source>
        <strain evidence="6 8">PL133</strain>
    </source>
</reference>
<evidence type="ECO:0000313" key="9">
    <source>
        <dbReference type="Proteomes" id="UP000077881"/>
    </source>
</evidence>
<dbReference type="EMBL" id="LGPB01000123">
    <property type="protein sequence ID" value="KRG11490.1"/>
    <property type="molecule type" value="Genomic_DNA"/>
</dbReference>
<comment type="caution">
    <text evidence="6">The sequence shown here is derived from an EMBL/GenBank/DDBJ whole genome shotgun (WGS) entry which is preliminary data.</text>
</comment>
<keyword evidence="2 5" id="KW-0812">Transmembrane</keyword>
<dbReference type="AlphaFoldDB" id="A0A0Q9Y338"/>
<keyword evidence="9" id="KW-1185">Reference proteome</keyword>
<evidence type="ECO:0000256" key="5">
    <source>
        <dbReference type="SAM" id="Phobius"/>
    </source>
</evidence>
<evidence type="ECO:0000313" key="8">
    <source>
        <dbReference type="Proteomes" id="UP000053881"/>
    </source>
</evidence>
<dbReference type="PATRIC" id="fig|217031.4.peg.5902"/>
<evidence type="ECO:0000313" key="7">
    <source>
        <dbReference type="EMBL" id="OAK68264.1"/>
    </source>
</evidence>
<dbReference type="EMBL" id="LDJR01000057">
    <property type="protein sequence ID" value="OAK68264.1"/>
    <property type="molecule type" value="Genomic_DNA"/>
</dbReference>
<keyword evidence="4 5" id="KW-0472">Membrane</keyword>
<feature type="transmembrane region" description="Helical" evidence="5">
    <location>
        <begin position="77"/>
        <end position="101"/>
    </location>
</feature>
<gene>
    <name evidence="7" type="ORF">ABB05_17080</name>
    <name evidence="6" type="ORF">ACA29_17400</name>
</gene>
<reference evidence="7 9" key="1">
    <citation type="submission" date="2015-05" db="EMBL/GenBank/DDBJ databases">
        <title>Comparison of genome.</title>
        <authorList>
            <person name="Zheng Z."/>
            <person name="Sun M."/>
        </authorList>
    </citation>
    <scope>NUCLEOTIDE SEQUENCE [LARGE SCALE GENOMIC DNA]</scope>
    <source>
        <strain evidence="7 9">G25-74</strain>
    </source>
</reference>
<dbReference type="Proteomes" id="UP000053881">
    <property type="component" value="Unassembled WGS sequence"/>
</dbReference>
<feature type="transmembrane region" description="Helical" evidence="5">
    <location>
        <begin position="113"/>
        <end position="137"/>
    </location>
</feature>